<evidence type="ECO:0000259" key="12">
    <source>
        <dbReference type="SMART" id="SM00865"/>
    </source>
</evidence>
<dbReference type="InterPro" id="IPR000217">
    <property type="entry name" value="Tubulin"/>
</dbReference>
<dbReference type="GO" id="GO:0000930">
    <property type="term" value="C:gamma-tubulin complex"/>
    <property type="evidence" value="ECO:0007669"/>
    <property type="project" value="InterPro"/>
</dbReference>
<evidence type="ECO:0000256" key="7">
    <source>
        <dbReference type="ARBA" id="ARBA00022737"/>
    </source>
</evidence>
<reference evidence="13 14" key="1">
    <citation type="journal article" date="2018" name="Genome Biol. Evol.">
        <title>Multiple Roots of Fruiting Body Formation in Amoebozoa.</title>
        <authorList>
            <person name="Hillmann F."/>
            <person name="Forbes G."/>
            <person name="Novohradska S."/>
            <person name="Ferling I."/>
            <person name="Riege K."/>
            <person name="Groth M."/>
            <person name="Westermann M."/>
            <person name="Marz M."/>
            <person name="Spaller T."/>
            <person name="Winckler T."/>
            <person name="Schaap P."/>
            <person name="Glockner G."/>
        </authorList>
    </citation>
    <scope>NUCLEOTIDE SEQUENCE [LARGE SCALE GENOMIC DNA]</scope>
    <source>
        <strain evidence="13 14">Jena</strain>
    </source>
</reference>
<dbReference type="STRING" id="1890364.A0A2P6NVR5"/>
<dbReference type="Gene3D" id="1.10.287.600">
    <property type="entry name" value="Helix hairpin bin"/>
    <property type="match status" value="1"/>
</dbReference>
<evidence type="ECO:0000256" key="5">
    <source>
        <dbReference type="ARBA" id="ARBA00022574"/>
    </source>
</evidence>
<dbReference type="GO" id="GO:0007020">
    <property type="term" value="P:microtubule nucleation"/>
    <property type="evidence" value="ECO:0007669"/>
    <property type="project" value="InterPro"/>
</dbReference>
<proteinExistence type="inferred from homology"/>
<name>A0A2P6NVR5_9EUKA</name>
<keyword evidence="6" id="KW-0493">Microtubule</keyword>
<evidence type="ECO:0000256" key="8">
    <source>
        <dbReference type="ARBA" id="ARBA00022741"/>
    </source>
</evidence>
<comment type="caution">
    <text evidence="13">The sequence shown here is derived from an EMBL/GenBank/DDBJ whole genome shotgun (WGS) entry which is preliminary data.</text>
</comment>
<dbReference type="CDD" id="cd02188">
    <property type="entry name" value="gamma_tubulin"/>
    <property type="match status" value="1"/>
</dbReference>
<organism evidence="13 14">
    <name type="scientific">Planoprotostelium fungivorum</name>
    <dbReference type="NCBI Taxonomy" id="1890364"/>
    <lineage>
        <taxon>Eukaryota</taxon>
        <taxon>Amoebozoa</taxon>
        <taxon>Evosea</taxon>
        <taxon>Variosea</taxon>
        <taxon>Cavosteliida</taxon>
        <taxon>Cavosteliaceae</taxon>
        <taxon>Planoprotostelium</taxon>
    </lineage>
</organism>
<evidence type="ECO:0000256" key="4">
    <source>
        <dbReference type="ARBA" id="ARBA00022490"/>
    </source>
</evidence>
<keyword evidence="5" id="KW-0853">WD repeat</keyword>
<evidence type="ECO:0000256" key="6">
    <source>
        <dbReference type="ARBA" id="ARBA00022701"/>
    </source>
</evidence>
<dbReference type="Gene3D" id="3.30.1330.20">
    <property type="entry name" value="Tubulin/FtsZ, C-terminal domain"/>
    <property type="match status" value="1"/>
</dbReference>
<dbReference type="FunFam" id="1.10.287.600:FF:000004">
    <property type="entry name" value="Tubulin gamma chain"/>
    <property type="match status" value="1"/>
</dbReference>
<dbReference type="FunFam" id="3.30.1330.20:FF:000003">
    <property type="entry name" value="Tubulin gamma chain"/>
    <property type="match status" value="1"/>
</dbReference>
<dbReference type="SMART" id="SM00865">
    <property type="entry name" value="Tubulin_C"/>
    <property type="match status" value="1"/>
</dbReference>
<evidence type="ECO:0000256" key="10">
    <source>
        <dbReference type="ARBA" id="ARBA00023212"/>
    </source>
</evidence>
<dbReference type="Gene3D" id="2.130.10.10">
    <property type="entry name" value="YVTN repeat-like/Quinoprotein amine dehydrogenase"/>
    <property type="match status" value="2"/>
</dbReference>
<comment type="similarity">
    <text evidence="2">Belongs to the phosphatase 2A regulatory subunit B family.</text>
</comment>
<dbReference type="InterPro" id="IPR001680">
    <property type="entry name" value="WD40_rpt"/>
</dbReference>
<dbReference type="SUPFAM" id="SSF50978">
    <property type="entry name" value="WD40 repeat-like"/>
    <property type="match status" value="1"/>
</dbReference>
<keyword evidence="8" id="KW-0547">Nucleotide-binding</keyword>
<dbReference type="PANTHER" id="PTHR11871">
    <property type="entry name" value="PROTEIN PHOSPHATASE PP2A REGULATORY SUBUNIT B"/>
    <property type="match status" value="1"/>
</dbReference>
<gene>
    <name evidence="13" type="ORF">PROFUN_04481</name>
</gene>
<dbReference type="Pfam" id="PF00400">
    <property type="entry name" value="WD40"/>
    <property type="match status" value="1"/>
</dbReference>
<dbReference type="Gene3D" id="3.40.50.1440">
    <property type="entry name" value="Tubulin/FtsZ, GTPase domain"/>
    <property type="match status" value="1"/>
</dbReference>
<dbReference type="InterPro" id="IPR003008">
    <property type="entry name" value="Tubulin_FtsZ_GTPase"/>
</dbReference>
<evidence type="ECO:0000256" key="2">
    <source>
        <dbReference type="ARBA" id="ARBA00008259"/>
    </source>
</evidence>
<dbReference type="OrthoDB" id="10249382at2759"/>
<dbReference type="SMART" id="SM00320">
    <property type="entry name" value="WD40"/>
    <property type="match status" value="4"/>
</dbReference>
<dbReference type="GO" id="GO:0000159">
    <property type="term" value="C:protein phosphatase type 2A complex"/>
    <property type="evidence" value="ECO:0007669"/>
    <property type="project" value="InterPro"/>
</dbReference>
<dbReference type="GO" id="GO:0031122">
    <property type="term" value="P:cytoplasmic microtubule organization"/>
    <property type="evidence" value="ECO:0007669"/>
    <property type="project" value="InterPro"/>
</dbReference>
<dbReference type="InterPro" id="IPR018316">
    <property type="entry name" value="Tubulin/FtsZ_2-layer-sand-dom"/>
</dbReference>
<dbReference type="EMBL" id="MDYQ01000015">
    <property type="protein sequence ID" value="PRP88053.1"/>
    <property type="molecule type" value="Genomic_DNA"/>
</dbReference>
<dbReference type="InterPro" id="IPR000009">
    <property type="entry name" value="PP2A_PR55"/>
</dbReference>
<keyword evidence="9" id="KW-0342">GTP-binding</keyword>
<dbReference type="SUPFAM" id="SSF55307">
    <property type="entry name" value="Tubulin C-terminal domain-like"/>
    <property type="match status" value="1"/>
</dbReference>
<dbReference type="InterPro" id="IPR023123">
    <property type="entry name" value="Tubulin_C"/>
</dbReference>
<dbReference type="InterPro" id="IPR036525">
    <property type="entry name" value="Tubulin/FtsZ_GTPase_sf"/>
</dbReference>
<keyword evidence="14" id="KW-1185">Reference proteome</keyword>
<dbReference type="Pfam" id="PF03953">
    <property type="entry name" value="Tubulin_C"/>
    <property type="match status" value="1"/>
</dbReference>
<evidence type="ECO:0000313" key="14">
    <source>
        <dbReference type="Proteomes" id="UP000241769"/>
    </source>
</evidence>
<protein>
    <submittedName>
        <fullName evidence="13">Tubulin gamma chain</fullName>
    </submittedName>
</protein>
<keyword evidence="4" id="KW-0963">Cytoplasm</keyword>
<dbReference type="AlphaFoldDB" id="A0A2P6NVR5"/>
<dbReference type="PROSITE" id="PS00227">
    <property type="entry name" value="TUBULIN"/>
    <property type="match status" value="1"/>
</dbReference>
<evidence type="ECO:0000256" key="1">
    <source>
        <dbReference type="ARBA" id="ARBA00004267"/>
    </source>
</evidence>
<comment type="similarity">
    <text evidence="3">Belongs to the tubulin family.</text>
</comment>
<dbReference type="FunCoup" id="A0A2P6NVR5">
    <property type="interactions" value="710"/>
</dbReference>
<comment type="subcellular location">
    <subcellularLocation>
        <location evidence="1">Cytoplasm</location>
        <location evidence="1">Cytoskeleton</location>
        <location evidence="1">Microtubule organizing center</location>
    </subcellularLocation>
</comment>
<dbReference type="InterPro" id="IPR037103">
    <property type="entry name" value="Tubulin/FtsZ-like_C"/>
</dbReference>
<dbReference type="PRINTS" id="PR01164">
    <property type="entry name" value="GAMMATUBULIN"/>
</dbReference>
<dbReference type="GO" id="GO:0019888">
    <property type="term" value="F:protein phosphatase regulator activity"/>
    <property type="evidence" value="ECO:0007669"/>
    <property type="project" value="InterPro"/>
</dbReference>
<feature type="domain" description="Tubulin/FtsZ 2-layer sandwich" evidence="12">
    <location>
        <begin position="237"/>
        <end position="378"/>
    </location>
</feature>
<dbReference type="GO" id="GO:0005525">
    <property type="term" value="F:GTP binding"/>
    <property type="evidence" value="ECO:0007669"/>
    <property type="project" value="UniProtKB-KW"/>
</dbReference>
<dbReference type="GO" id="GO:0005874">
    <property type="term" value="C:microtubule"/>
    <property type="evidence" value="ECO:0007669"/>
    <property type="project" value="UniProtKB-KW"/>
</dbReference>
<evidence type="ECO:0000313" key="13">
    <source>
        <dbReference type="EMBL" id="PRP88053.1"/>
    </source>
</evidence>
<dbReference type="Pfam" id="PF00091">
    <property type="entry name" value="Tubulin"/>
    <property type="match status" value="1"/>
</dbReference>
<dbReference type="InParanoid" id="A0A2P6NVR5"/>
<dbReference type="InterPro" id="IPR015943">
    <property type="entry name" value="WD40/YVTN_repeat-like_dom_sf"/>
</dbReference>
<keyword evidence="10" id="KW-0206">Cytoskeleton</keyword>
<dbReference type="SMART" id="SM00864">
    <property type="entry name" value="Tubulin"/>
    <property type="match status" value="1"/>
</dbReference>
<evidence type="ECO:0000256" key="3">
    <source>
        <dbReference type="ARBA" id="ARBA00009636"/>
    </source>
</evidence>
<dbReference type="SUPFAM" id="SSF52490">
    <property type="entry name" value="Tubulin nucleotide-binding domain-like"/>
    <property type="match status" value="1"/>
</dbReference>
<feature type="domain" description="Tubulin/FtsZ GTPase" evidence="11">
    <location>
        <begin position="37"/>
        <end position="235"/>
    </location>
</feature>
<evidence type="ECO:0000256" key="9">
    <source>
        <dbReference type="ARBA" id="ARBA00023134"/>
    </source>
</evidence>
<dbReference type="Proteomes" id="UP000241769">
    <property type="component" value="Unassembled WGS sequence"/>
</dbReference>
<sequence length="842" mass="95077">MPREIITLQVGQCGNQIGMEFWKKLCSEHGINSDGFLEPYATEDDEHFIPRAILIDLEPRVIGSIQTSSHANLFNPENIYLSADGSGAGNNFANGHKQAEKVAEALFDMIDREADGSDSLEGFMLTHSIAGGTGSGVGSFLLERLNDHYPKKLIQTYSVFPNMKEAADVVVQPYNALLTLKRLTQNADSVVVIDNTALNRLATDNLRVDKPSIDETNSIVSTIMAASTTTLRYPGYMNNDLVGLNASLIPTPRCHFLITGYTPLSIVRSEPTIQKTSVLDVMRRLLQPKNILTSTPMKKGCYISILNIIQGEVDPTQVHKSLNRIQQRKMANFIPWGPASIQVALSKKSPYVQTAHRVSGLMMANHTSIHTLFAQIVKQYDMMRTRGAFLNGYQQEPLFEGGLEEFDVSREVVTDMINEYIAAEKADYVNYGLDDHETGIQFLSRMSETRWKLNQVFGEDPSAVNEGDNILCDLRGNMYLNTSQRTFVSHSPVKLINIGDTFKFHGQFESHHPEFDFLTSLEIEEKINRIQWIKERYSNNTRLMLTSNDKTIKLWKIGERRSKAEDMGMSTISTQQKRVYGNAHAYNINSVSLSSDGQHFISSDDLRVNLWNLENQREVFTCVDIKPSNMSDLSEVITGAAFHPQVCNQFSYSSSKGVIYMVDMRQNAVCDGNTKCYKEKSANKSFFSEVTSSMSDVKYSNDGRYILARDYLYLKVWDVNMDSEPVAVYSVHDHIKPKLYELYESDHIFDKFECCWAPNGNSIMTGSYSNNFTIFDAESGIPKHLQAVNPRDKRKHKKSQSLPTTEDINFDEKISHMTWSSKSDLIAVAAGNYIYLYHQSNK</sequence>
<dbReference type="InterPro" id="IPR008280">
    <property type="entry name" value="Tub_FtsZ_C"/>
</dbReference>
<dbReference type="InterPro" id="IPR002454">
    <property type="entry name" value="Gamma_tubulin"/>
</dbReference>
<accession>A0A2P6NVR5</accession>
<evidence type="ECO:0000259" key="11">
    <source>
        <dbReference type="SMART" id="SM00864"/>
    </source>
</evidence>
<dbReference type="PRINTS" id="PR01161">
    <property type="entry name" value="TUBULIN"/>
</dbReference>
<dbReference type="InterPro" id="IPR036322">
    <property type="entry name" value="WD40_repeat_dom_sf"/>
</dbReference>
<keyword evidence="7" id="KW-0677">Repeat</keyword>
<dbReference type="InterPro" id="IPR017975">
    <property type="entry name" value="Tubulin_CS"/>
</dbReference>